<evidence type="ECO:0000313" key="2">
    <source>
        <dbReference type="EMBL" id="AXI28008.1"/>
    </source>
</evidence>
<feature type="transmembrane region" description="Helical" evidence="1">
    <location>
        <begin position="177"/>
        <end position="199"/>
    </location>
</feature>
<evidence type="ECO:0008006" key="4">
    <source>
        <dbReference type="Google" id="ProtNLM"/>
    </source>
</evidence>
<name>A0AA86HWY6_PRIMG</name>
<organism evidence="2 3">
    <name type="scientific">Priestia megaterium</name>
    <name type="common">Bacillus megaterium</name>
    <dbReference type="NCBI Taxonomy" id="1404"/>
    <lineage>
        <taxon>Bacteria</taxon>
        <taxon>Bacillati</taxon>
        <taxon>Bacillota</taxon>
        <taxon>Bacilli</taxon>
        <taxon>Bacillales</taxon>
        <taxon>Bacillaceae</taxon>
        <taxon>Priestia</taxon>
    </lineage>
</organism>
<dbReference type="RefSeq" id="WP_114894468.1">
    <property type="nucleotide sequence ID" value="NZ_CP022674.1"/>
</dbReference>
<feature type="transmembrane region" description="Helical" evidence="1">
    <location>
        <begin position="134"/>
        <end position="157"/>
    </location>
</feature>
<sequence length="465" mass="53946">MSIETAFYCMAFLVYFIVFSLIYMYVKKIISAQGFNSLSVFILTFSIFYFVVPFVQTFFISYRDNTSLFTRMLNQMSNEKVFFNFLIAATCLLLIIFSYNLKLDFKFKRTNFKRLTEDKVSQKGKGLIFKKINYVADILFILSVGSILVLIIEIGSLKDYLALGSLTRGLDKDPTQYISSSSLQLVTLSAIILTTPYLYMYLYRTGKGKLTMIKLIVSLTFSVLFLFYNQGRAPIIIFALPFLFSFRRKKKKGFLGLTIVFLIGLFALNYLDALFNYFSYGYYQVEEEDVNFVTKFLSEFSYPFANFSLRNELLSFVGHRYMYDYIIWPFTMVPSSLLNIIGLDKTSIVAVSTLNTEAYGYLLGVIPSGGIPVDFLTFNFYQLGYVSLIFICLIIGRLVRKMDEIFYFFKDNFPIKVLFYRLNFSIIAILNNADISAIVRNRLDVVVLFIVLLYIYKKSKKYLIQ</sequence>
<dbReference type="AlphaFoldDB" id="A0AA86HWY6"/>
<feature type="transmembrane region" description="Helical" evidence="1">
    <location>
        <begin position="6"/>
        <end position="26"/>
    </location>
</feature>
<feature type="transmembrane region" description="Helical" evidence="1">
    <location>
        <begin position="378"/>
        <end position="396"/>
    </location>
</feature>
<feature type="transmembrane region" description="Helical" evidence="1">
    <location>
        <begin position="233"/>
        <end position="247"/>
    </location>
</feature>
<keyword evidence="1" id="KW-0472">Membrane</keyword>
<evidence type="ECO:0000313" key="3">
    <source>
        <dbReference type="Proteomes" id="UP000253834"/>
    </source>
</evidence>
<dbReference type="Proteomes" id="UP000253834">
    <property type="component" value="Chromosome"/>
</dbReference>
<gene>
    <name evidence="2" type="ORF">CIB87_02885</name>
</gene>
<keyword evidence="1" id="KW-0812">Transmembrane</keyword>
<feature type="transmembrane region" description="Helical" evidence="1">
    <location>
        <begin position="322"/>
        <end position="341"/>
    </location>
</feature>
<feature type="transmembrane region" description="Helical" evidence="1">
    <location>
        <begin position="81"/>
        <end position="101"/>
    </location>
</feature>
<feature type="transmembrane region" description="Helical" evidence="1">
    <location>
        <begin position="38"/>
        <end position="61"/>
    </location>
</feature>
<accession>A0AA86HWY6</accession>
<feature type="transmembrane region" description="Helical" evidence="1">
    <location>
        <begin position="211"/>
        <end position="227"/>
    </location>
</feature>
<evidence type="ECO:0000256" key="1">
    <source>
        <dbReference type="SAM" id="Phobius"/>
    </source>
</evidence>
<feature type="transmembrane region" description="Helical" evidence="1">
    <location>
        <begin position="348"/>
        <end position="366"/>
    </location>
</feature>
<keyword evidence="1" id="KW-1133">Transmembrane helix</keyword>
<dbReference type="EMBL" id="CP022674">
    <property type="protein sequence ID" value="AXI28008.1"/>
    <property type="molecule type" value="Genomic_DNA"/>
</dbReference>
<reference evidence="2 3" key="1">
    <citation type="submission" date="2017-07" db="EMBL/GenBank/DDBJ databases">
        <title>Isolation and development of strain Bacillus megaterium SR7 for enhanced growth and metabolite production under supercritical carbon dioxide.</title>
        <authorList>
            <person name="Freedman A.J.E."/>
            <person name="Peet K.C."/>
            <person name="Boock J.T."/>
            <person name="Penn K."/>
            <person name="Prather K.L.J."/>
            <person name="Thompson J.R."/>
        </authorList>
    </citation>
    <scope>NUCLEOTIDE SEQUENCE [LARGE SCALE GENOMIC DNA]</scope>
    <source>
        <strain evidence="2 3">SR7</strain>
    </source>
</reference>
<proteinExistence type="predicted"/>
<feature type="transmembrane region" description="Helical" evidence="1">
    <location>
        <begin position="254"/>
        <end position="271"/>
    </location>
</feature>
<protein>
    <recommendedName>
        <fullName evidence="4">Oligosaccharide repeat unit polymerase</fullName>
    </recommendedName>
</protein>